<reference evidence="2 3" key="1">
    <citation type="submission" date="2024-09" db="EMBL/GenBank/DDBJ databases">
        <title>Paenibacillus zeirhizospherea sp. nov., isolated from surface of the maize (Zea mays) roots in a horticulture field, Hungary.</title>
        <authorList>
            <person name="Marton D."/>
            <person name="Farkas M."/>
            <person name="Bedics A."/>
            <person name="Toth E."/>
            <person name="Tancsics A."/>
            <person name="Boka K."/>
            <person name="Maroti G."/>
            <person name="Kriszt B."/>
            <person name="Cserhati M."/>
        </authorList>
    </citation>
    <scope>NUCLEOTIDE SEQUENCE [LARGE SCALE GENOMIC DNA]</scope>
    <source>
        <strain evidence="2 3">KCTC 33519</strain>
    </source>
</reference>
<gene>
    <name evidence="2" type="ORF">ACE41H_20525</name>
</gene>
<comment type="caution">
    <text evidence="2">The sequence shown here is derived from an EMBL/GenBank/DDBJ whole genome shotgun (WGS) entry which is preliminary data.</text>
</comment>
<name>A0ABV5AY48_9BACL</name>
<proteinExistence type="predicted"/>
<dbReference type="Proteomes" id="UP001580346">
    <property type="component" value="Unassembled WGS sequence"/>
</dbReference>
<organism evidence="2 3">
    <name type="scientific">Paenibacillus enshidis</name>
    <dbReference type="NCBI Taxonomy" id="1458439"/>
    <lineage>
        <taxon>Bacteria</taxon>
        <taxon>Bacillati</taxon>
        <taxon>Bacillota</taxon>
        <taxon>Bacilli</taxon>
        <taxon>Bacillales</taxon>
        <taxon>Paenibacillaceae</taxon>
        <taxon>Paenibacillus</taxon>
    </lineage>
</organism>
<accession>A0ABV5AY48</accession>
<evidence type="ECO:0000256" key="1">
    <source>
        <dbReference type="SAM" id="Phobius"/>
    </source>
</evidence>
<dbReference type="InterPro" id="IPR010001">
    <property type="entry name" value="BofA"/>
</dbReference>
<keyword evidence="1" id="KW-0472">Membrane</keyword>
<evidence type="ECO:0000313" key="3">
    <source>
        <dbReference type="Proteomes" id="UP001580346"/>
    </source>
</evidence>
<protein>
    <submittedName>
        <fullName evidence="2">Pro-sigmaK processing inhibitor BofA family protein</fullName>
    </submittedName>
</protein>
<dbReference type="RefSeq" id="WP_375357427.1">
    <property type="nucleotide sequence ID" value="NZ_JBHHMI010000025.1"/>
</dbReference>
<dbReference type="Pfam" id="PF07441">
    <property type="entry name" value="BofA"/>
    <property type="match status" value="1"/>
</dbReference>
<feature type="transmembrane region" description="Helical" evidence="1">
    <location>
        <begin position="6"/>
        <end position="21"/>
    </location>
</feature>
<sequence>MKTIAWVVMSVSVLLLAYLLVKKKARAGWLVAFGAHLAIAAIGIYLVNYSGWITQVHIPLNPVTIGTVAILGLPGVGLLYGLKLVLLS</sequence>
<keyword evidence="1" id="KW-1133">Transmembrane helix</keyword>
<keyword evidence="3" id="KW-1185">Reference proteome</keyword>
<feature type="transmembrane region" description="Helical" evidence="1">
    <location>
        <begin position="28"/>
        <end position="48"/>
    </location>
</feature>
<keyword evidence="1" id="KW-0812">Transmembrane</keyword>
<dbReference type="EMBL" id="JBHHMI010000025">
    <property type="protein sequence ID" value="MFB5269153.1"/>
    <property type="molecule type" value="Genomic_DNA"/>
</dbReference>
<feature type="transmembrane region" description="Helical" evidence="1">
    <location>
        <begin position="60"/>
        <end position="82"/>
    </location>
</feature>
<evidence type="ECO:0000313" key="2">
    <source>
        <dbReference type="EMBL" id="MFB5269153.1"/>
    </source>
</evidence>